<dbReference type="WBParaSite" id="SRDH1_46540.1">
    <property type="protein sequence ID" value="SRDH1_46540.1"/>
    <property type="gene ID" value="SRDH1_46540"/>
</dbReference>
<evidence type="ECO:0000313" key="3">
    <source>
        <dbReference type="WBParaSite" id="SRDH1_46540.1"/>
    </source>
</evidence>
<dbReference type="InterPro" id="IPR000225">
    <property type="entry name" value="Armadillo"/>
</dbReference>
<evidence type="ECO:0008006" key="4">
    <source>
        <dbReference type="Google" id="ProtNLM"/>
    </source>
</evidence>
<dbReference type="AlphaFoldDB" id="A0AA85FG39"/>
<dbReference type="InterPro" id="IPR013284">
    <property type="entry name" value="Beta-catenin"/>
</dbReference>
<sequence length="788" mass="88097">MTILSEGKVTMNFEVDFDSSGSDSSSLYNSDSGVSVETPASCNTLAAFNFGRPDDAEYLYCDLLSFYETHSVTVIQAVQCLSNVNIDISLNACTYLFNLCRCGYASFIARICPDVFYSVKIPIFCPSASKYVDVIHCMSGIINYFSQCPDGLAIVVHNGGLDVISGLLLFPFESVLYFCVTALHNILLSHKTAKGFINRTCISNRLINLLNYSIEHVKSDTPYSLTSPNLQKSINPKFLAVLCDCLYILAYRSESTKKTFKEQGGLSSLLRVIMISTYEKVLWTATRLLRVLSAWIPVKYEIVAQDPLLDFFNHCLECHSSRVITNALWTMRNLSDIAVDNITSDVSVNVVKQLLSQLRLNICSDSYGAHYSTNTGGDTPVSRCVLGALANLTCRNNAAKSYVVRHNGIDLILQILYSEISGQKNYYHTFCDNLNQSMLNMSIQCNHDEDDHSNTIKKSFNKLHNNDHYVTEYPTIATTTTTSTTPTTTESSINSNQVNHSSSSPSPPSSSSSSPSLLLSFNNSITIKNYLIKQKNLLNLSIFNSTLDLIEAGLRCLSHLTIGHMELINVYHYFIHQRIAFKLIISIGNIYLPSLLSFPFDQYINLCKNKDTTNNTIYNITTTSSTTTATTTNGTTTTATTTNGTTTAATTTNGTTTAATTTNWEFDCLTQILQLTKTWTILVRNLCINYYSTEFKSNTKLITNNNNNNHLWPKHLRSQLRHGIHKLVQHLRHLINSIPRDLQPKELKSTMEFVHHVSMTLFSLNNNNINNNNNSNHNNNTNTEYESQ</sequence>
<reference evidence="3" key="2">
    <citation type="submission" date="2023-11" db="UniProtKB">
        <authorList>
            <consortium name="WormBaseParasite"/>
        </authorList>
    </citation>
    <scope>IDENTIFICATION</scope>
</reference>
<protein>
    <recommendedName>
        <fullName evidence="4">Junction plakoglobin</fullName>
    </recommendedName>
</protein>
<feature type="region of interest" description="Disordered" evidence="1">
    <location>
        <begin position="477"/>
        <end position="514"/>
    </location>
</feature>
<dbReference type="PANTHER" id="PTHR45976">
    <property type="entry name" value="ARMADILLO SEGMENT POLARITY PROTEIN"/>
    <property type="match status" value="1"/>
</dbReference>
<feature type="region of interest" description="Disordered" evidence="1">
    <location>
        <begin position="767"/>
        <end position="788"/>
    </location>
</feature>
<keyword evidence="2" id="KW-1185">Reference proteome</keyword>
<evidence type="ECO:0000256" key="1">
    <source>
        <dbReference type="SAM" id="MobiDB-lite"/>
    </source>
</evidence>
<evidence type="ECO:0000313" key="2">
    <source>
        <dbReference type="Proteomes" id="UP000050792"/>
    </source>
</evidence>
<dbReference type="GO" id="GO:0045296">
    <property type="term" value="F:cadherin binding"/>
    <property type="evidence" value="ECO:0007669"/>
    <property type="project" value="InterPro"/>
</dbReference>
<proteinExistence type="predicted"/>
<dbReference type="InterPro" id="IPR016024">
    <property type="entry name" value="ARM-type_fold"/>
</dbReference>
<dbReference type="SUPFAM" id="SSF48371">
    <property type="entry name" value="ARM repeat"/>
    <property type="match status" value="1"/>
</dbReference>
<reference evidence="2" key="1">
    <citation type="submission" date="2022-06" db="EMBL/GenBank/DDBJ databases">
        <authorList>
            <person name="Berger JAMES D."/>
            <person name="Berger JAMES D."/>
        </authorList>
    </citation>
    <scope>NUCLEOTIDE SEQUENCE [LARGE SCALE GENOMIC DNA]</scope>
</reference>
<dbReference type="InterPro" id="IPR011989">
    <property type="entry name" value="ARM-like"/>
</dbReference>
<name>A0AA85FG39_9TREM</name>
<dbReference type="GO" id="GO:0007155">
    <property type="term" value="P:cell adhesion"/>
    <property type="evidence" value="ECO:0007669"/>
    <property type="project" value="InterPro"/>
</dbReference>
<dbReference type="SMART" id="SM00185">
    <property type="entry name" value="ARM"/>
    <property type="match status" value="4"/>
</dbReference>
<dbReference type="Proteomes" id="UP000050792">
    <property type="component" value="Unassembled WGS sequence"/>
</dbReference>
<accession>A0AA85FG39</accession>
<organism evidence="2 3">
    <name type="scientific">Schistosoma rodhaini</name>
    <dbReference type="NCBI Taxonomy" id="6188"/>
    <lineage>
        <taxon>Eukaryota</taxon>
        <taxon>Metazoa</taxon>
        <taxon>Spiralia</taxon>
        <taxon>Lophotrochozoa</taxon>
        <taxon>Platyhelminthes</taxon>
        <taxon>Trematoda</taxon>
        <taxon>Digenea</taxon>
        <taxon>Strigeidida</taxon>
        <taxon>Schistosomatoidea</taxon>
        <taxon>Schistosomatidae</taxon>
        <taxon>Schistosoma</taxon>
    </lineage>
</organism>
<feature type="compositionally biased region" description="Low complexity" evidence="1">
    <location>
        <begin position="767"/>
        <end position="782"/>
    </location>
</feature>
<dbReference type="Gene3D" id="1.25.10.10">
    <property type="entry name" value="Leucine-rich Repeat Variant"/>
    <property type="match status" value="1"/>
</dbReference>